<name>A0ABQ3VCZ9_9CHLR</name>
<sequence>MQLSRHALMLLNVIGIEIEIEIETAIETAIGSVHATMLHHRDHRGTHHDLAIVLVAISRAMEIVALAVDVLQHNVPRSADQHP</sequence>
<accession>A0ABQ3VCZ9</accession>
<organism evidence="1 2">
    <name type="scientific">Dictyobacter formicarum</name>
    <dbReference type="NCBI Taxonomy" id="2778368"/>
    <lineage>
        <taxon>Bacteria</taxon>
        <taxon>Bacillati</taxon>
        <taxon>Chloroflexota</taxon>
        <taxon>Ktedonobacteria</taxon>
        <taxon>Ktedonobacterales</taxon>
        <taxon>Dictyobacteraceae</taxon>
        <taxon>Dictyobacter</taxon>
    </lineage>
</organism>
<comment type="caution">
    <text evidence="1">The sequence shown here is derived from an EMBL/GenBank/DDBJ whole genome shotgun (WGS) entry which is preliminary data.</text>
</comment>
<keyword evidence="2" id="KW-1185">Reference proteome</keyword>
<evidence type="ECO:0000313" key="2">
    <source>
        <dbReference type="Proteomes" id="UP000635565"/>
    </source>
</evidence>
<dbReference type="Proteomes" id="UP000635565">
    <property type="component" value="Unassembled WGS sequence"/>
</dbReference>
<gene>
    <name evidence="1" type="ORF">KSZ_10470</name>
</gene>
<evidence type="ECO:0000313" key="1">
    <source>
        <dbReference type="EMBL" id="GHO83041.1"/>
    </source>
</evidence>
<evidence type="ECO:0008006" key="3">
    <source>
        <dbReference type="Google" id="ProtNLM"/>
    </source>
</evidence>
<dbReference type="EMBL" id="BNJJ01000003">
    <property type="protein sequence ID" value="GHO83041.1"/>
    <property type="molecule type" value="Genomic_DNA"/>
</dbReference>
<protein>
    <recommendedName>
        <fullName evidence="3">PhoU domain-containing protein</fullName>
    </recommendedName>
</protein>
<proteinExistence type="predicted"/>
<reference evidence="1 2" key="1">
    <citation type="journal article" date="2021" name="Int. J. Syst. Evol. Microbiol.">
        <title>Reticulibacter mediterranei gen. nov., sp. nov., within the new family Reticulibacteraceae fam. nov., and Ktedonospora formicarum gen. nov., sp. nov., Ktedonobacter robiniae sp. nov., Dictyobacter formicarum sp. nov. and Dictyobacter arantiisoli sp. nov., belonging to the class Ktedonobacteria.</title>
        <authorList>
            <person name="Yabe S."/>
            <person name="Zheng Y."/>
            <person name="Wang C.M."/>
            <person name="Sakai Y."/>
            <person name="Abe K."/>
            <person name="Yokota A."/>
            <person name="Donadio S."/>
            <person name="Cavaletti L."/>
            <person name="Monciardini P."/>
        </authorList>
    </citation>
    <scope>NUCLEOTIDE SEQUENCE [LARGE SCALE GENOMIC DNA]</scope>
    <source>
        <strain evidence="1 2">SOSP1-9</strain>
    </source>
</reference>